<evidence type="ECO:0000313" key="2">
    <source>
        <dbReference type="EMBL" id="EIW18829.1"/>
    </source>
</evidence>
<dbReference type="Proteomes" id="UP000004324">
    <property type="component" value="Unassembled WGS sequence"/>
</dbReference>
<dbReference type="PROSITE" id="PS50234">
    <property type="entry name" value="VWFA"/>
    <property type="match status" value="1"/>
</dbReference>
<evidence type="ECO:0000259" key="1">
    <source>
        <dbReference type="PROSITE" id="PS50234"/>
    </source>
</evidence>
<keyword evidence="3" id="KW-1185">Reference proteome</keyword>
<dbReference type="PATRIC" id="fig|1149862.3.peg.1776"/>
<dbReference type="Pfam" id="PF02342">
    <property type="entry name" value="TerD"/>
    <property type="match status" value="1"/>
</dbReference>
<dbReference type="Gene3D" id="3.40.50.410">
    <property type="entry name" value="von Willebrand factor, type A domain"/>
    <property type="match status" value="1"/>
</dbReference>
<dbReference type="Pfam" id="PF10138">
    <property type="entry name" value="vWA-TerF-like"/>
    <property type="match status" value="1"/>
</dbReference>
<comment type="caution">
    <text evidence="2">The sequence shown here is derived from an EMBL/GenBank/DDBJ whole genome shotgun (WGS) entry which is preliminary data.</text>
</comment>
<dbReference type="InterPro" id="IPR019303">
    <property type="entry name" value="vWA_TerF_C"/>
</dbReference>
<dbReference type="InterPro" id="IPR036465">
    <property type="entry name" value="vWFA_dom_sf"/>
</dbReference>
<proteinExistence type="predicted"/>
<accession>I9LEG5</accession>
<dbReference type="EMBL" id="AKVJ01000022">
    <property type="protein sequence ID" value="EIW18829.1"/>
    <property type="molecule type" value="Genomic_DNA"/>
</dbReference>
<dbReference type="CDD" id="cd00198">
    <property type="entry name" value="vWFA"/>
    <property type="match status" value="1"/>
</dbReference>
<dbReference type="CDD" id="cd06974">
    <property type="entry name" value="TerD_like"/>
    <property type="match status" value="1"/>
</dbReference>
<dbReference type="InterPro" id="IPR002035">
    <property type="entry name" value="VWF_A"/>
</dbReference>
<dbReference type="SMART" id="SM00327">
    <property type="entry name" value="VWA"/>
    <property type="match status" value="1"/>
</dbReference>
<dbReference type="Gene3D" id="2.60.60.30">
    <property type="entry name" value="sav2460 like domains"/>
    <property type="match status" value="1"/>
</dbReference>
<feature type="domain" description="VWFA" evidence="1">
    <location>
        <begin position="228"/>
        <end position="431"/>
    </location>
</feature>
<dbReference type="InterPro" id="IPR003325">
    <property type="entry name" value="TerD"/>
</dbReference>
<organism evidence="2 3">
    <name type="scientific">Pelosinus fermentans B4</name>
    <dbReference type="NCBI Taxonomy" id="1149862"/>
    <lineage>
        <taxon>Bacteria</taxon>
        <taxon>Bacillati</taxon>
        <taxon>Bacillota</taxon>
        <taxon>Negativicutes</taxon>
        <taxon>Selenomonadales</taxon>
        <taxon>Sporomusaceae</taxon>
        <taxon>Pelosinus</taxon>
    </lineage>
</organism>
<dbReference type="OrthoDB" id="5756874at2"/>
<dbReference type="AlphaFoldDB" id="I9LEG5"/>
<dbReference type="PANTHER" id="PTHR32097">
    <property type="entry name" value="CAMP-BINDING PROTEIN 1-RELATED"/>
    <property type="match status" value="1"/>
</dbReference>
<dbReference type="RefSeq" id="WP_007933233.1">
    <property type="nucleotide sequence ID" value="NZ_AKVJ01000022.1"/>
</dbReference>
<sequence>MGIRSEMMRLLITGERIQVPDSMLSSQLEVEVQLQSQQLIDIACFGLDDQRKLSDDRYMIFYNQTKSPGNEICLQGTNNQAVSFVINLAKMAPTVHNLVFTATIDGEGTMSEILPSYIRFKTQGQILFSYEFTGNDFKNEKTIILSEIYYKNMWRINAVGKGFNGGLGVLLEHFGGEVSADSVSNQSDSVKKIELEKKLEKQAPRLLNLAKKAKISLEKVGLKNHDAKVALCLDISGSMSSLYKKGKIQEFAERILALATRFDDDGAIDIFLFGQNAHNVGELTVDNFSGFVDRMNKKYPLEGGTYYSKGMKLIREHYFKEAPSRKTPFPQALPVYVMFITDGATSDENKTRAQIKDSSYEPIFWQFMAIGKSKKDRKKRKELDRSQLLARTSFTFLEELDEMEGRFIDNANFFSVEDPAQIADDELYDLLLEEYPEWVKKAVKNKVLVK</sequence>
<protein>
    <submittedName>
        <fullName evidence="2">von Willebrand factor type A</fullName>
    </submittedName>
</protein>
<gene>
    <name evidence="2" type="ORF">FB4_0354</name>
</gene>
<dbReference type="PANTHER" id="PTHR32097:SF3">
    <property type="entry name" value="TELLURITE RESISTANCE PROTEIN"/>
    <property type="match status" value="1"/>
</dbReference>
<reference evidence="2 3" key="1">
    <citation type="journal article" date="2012" name="J. Bacteriol.">
        <title>Draft Genome Sequences for Two Metal-Reducing Pelosinus fermentans Strains Isolated from a Cr(VI)-Contaminated Site and for Type Strain R7.</title>
        <authorList>
            <person name="Brown S.D."/>
            <person name="Podar M."/>
            <person name="Klingeman D.M."/>
            <person name="Johnson C.M."/>
            <person name="Yang Z.K."/>
            <person name="Utturkar S.M."/>
            <person name="Land M.L."/>
            <person name="Mosher J.J."/>
            <person name="Hurt R.A.Jr."/>
            <person name="Phelps T.J."/>
            <person name="Palumbo A.V."/>
            <person name="Arkin A.P."/>
            <person name="Hazen T.C."/>
            <person name="Elias D.A."/>
        </authorList>
    </citation>
    <scope>NUCLEOTIDE SEQUENCE [LARGE SCALE GENOMIC DNA]</scope>
    <source>
        <strain evidence="2 3">B4</strain>
    </source>
</reference>
<dbReference type="InterPro" id="IPR051324">
    <property type="entry name" value="Stress/Tellurium_Resist"/>
</dbReference>
<name>I9LEG5_9FIRM</name>
<dbReference type="SUPFAM" id="SSF53300">
    <property type="entry name" value="vWA-like"/>
    <property type="match status" value="1"/>
</dbReference>
<evidence type="ECO:0000313" key="3">
    <source>
        <dbReference type="Proteomes" id="UP000004324"/>
    </source>
</evidence>